<evidence type="ECO:0000313" key="6">
    <source>
        <dbReference type="Proteomes" id="UP000824219"/>
    </source>
</evidence>
<proteinExistence type="predicted"/>
<dbReference type="Pfam" id="PF15281">
    <property type="entry name" value="Consortin_C"/>
    <property type="match status" value="1"/>
</dbReference>
<dbReference type="GO" id="GO:0071253">
    <property type="term" value="F:connexin binding"/>
    <property type="evidence" value="ECO:0007669"/>
    <property type="project" value="InterPro"/>
</dbReference>
<sequence length="359" mass="41162">MRGSMDCPVEKQHNINNKPEEKSKNTTIRFCLDSSASGNSAPGPSPAFLAALTSLSEHPDHMLLPQSLHQIAEAYFLEEDYQWAVQFLQLEILYHERLLSNLASMHKDWESHWKTLTRGNKCPVKIHCTEIETKCMNSLNHICRTHQRYSSMVSVSGKLYRQILWPNRSVVEKVTKESITVQQMNTGRSSKMYEWTEQPQSDPEEETEDEDEDREEAERLMVQEEVERRQKLFGDESTELIEVEETFPSNGLISILKKREESSPVSLSPHRNSSKFKVRFCDSDALLDNDDLGEDSCLFFLVLCLVTVVISMGSTMLYCFLGGAYSSICADFSHNMDFFFGFVRRAVDSLTHWFIPASS</sequence>
<dbReference type="InterPro" id="IPR054132">
    <property type="entry name" value="Consortin_N"/>
</dbReference>
<dbReference type="InterPro" id="IPR028129">
    <property type="entry name" value="Consortin_C"/>
</dbReference>
<dbReference type="GO" id="GO:0005802">
    <property type="term" value="C:trans-Golgi network"/>
    <property type="evidence" value="ECO:0007669"/>
    <property type="project" value="InterPro"/>
</dbReference>
<keyword evidence="2" id="KW-1133">Transmembrane helix</keyword>
<feature type="domain" description="Consortin C-terminal" evidence="3">
    <location>
        <begin position="247"/>
        <end position="354"/>
    </location>
</feature>
<accession>A0A9D3N5L7</accession>
<evidence type="ECO:0000256" key="1">
    <source>
        <dbReference type="SAM" id="MobiDB-lite"/>
    </source>
</evidence>
<gene>
    <name evidence="5" type="ORF">KOW79_020334</name>
</gene>
<dbReference type="GO" id="GO:0005886">
    <property type="term" value="C:plasma membrane"/>
    <property type="evidence" value="ECO:0007669"/>
    <property type="project" value="TreeGrafter"/>
</dbReference>
<dbReference type="GO" id="GO:0030133">
    <property type="term" value="C:transport vesicle"/>
    <property type="evidence" value="ECO:0007669"/>
    <property type="project" value="TreeGrafter"/>
</dbReference>
<comment type="caution">
    <text evidence="5">The sequence shown here is derived from an EMBL/GenBank/DDBJ whole genome shotgun (WGS) entry which is preliminary data.</text>
</comment>
<evidence type="ECO:0000259" key="3">
    <source>
        <dbReference type="Pfam" id="PF15281"/>
    </source>
</evidence>
<evidence type="ECO:0000256" key="2">
    <source>
        <dbReference type="SAM" id="Phobius"/>
    </source>
</evidence>
<feature type="region of interest" description="Disordered" evidence="1">
    <location>
        <begin position="182"/>
        <end position="217"/>
    </location>
</feature>
<dbReference type="InterPro" id="IPR042318">
    <property type="entry name" value="Consortin"/>
</dbReference>
<feature type="compositionally biased region" description="Acidic residues" evidence="1">
    <location>
        <begin position="202"/>
        <end position="215"/>
    </location>
</feature>
<dbReference type="AlphaFoldDB" id="A0A9D3N5L7"/>
<feature type="compositionally biased region" description="Basic and acidic residues" evidence="1">
    <location>
        <begin position="8"/>
        <end position="22"/>
    </location>
</feature>
<feature type="domain" description="Consortin N-terminal" evidence="4">
    <location>
        <begin position="60"/>
        <end position="111"/>
    </location>
</feature>
<dbReference type="EMBL" id="JAHKSW010000025">
    <property type="protein sequence ID" value="KAG7316793.1"/>
    <property type="molecule type" value="Genomic_DNA"/>
</dbReference>
<reference evidence="5 6" key="1">
    <citation type="submission" date="2021-06" db="EMBL/GenBank/DDBJ databases">
        <title>Chromosome-level genome assembly of the red-tail catfish (Hemibagrus wyckioides).</title>
        <authorList>
            <person name="Shao F."/>
        </authorList>
    </citation>
    <scope>NUCLEOTIDE SEQUENCE [LARGE SCALE GENOMIC DNA]</scope>
    <source>
        <strain evidence="5">EC202008001</strain>
        <tissue evidence="5">Blood</tissue>
    </source>
</reference>
<dbReference type="Proteomes" id="UP000824219">
    <property type="component" value="Linkage Group LG25"/>
</dbReference>
<evidence type="ECO:0000259" key="4">
    <source>
        <dbReference type="Pfam" id="PF22883"/>
    </source>
</evidence>
<evidence type="ECO:0008006" key="7">
    <source>
        <dbReference type="Google" id="ProtNLM"/>
    </source>
</evidence>
<dbReference type="PANTHER" id="PTHR28581">
    <property type="entry name" value="CONSORTIN"/>
    <property type="match status" value="1"/>
</dbReference>
<dbReference type="Pfam" id="PF22883">
    <property type="entry name" value="Consortin_N"/>
    <property type="match status" value="1"/>
</dbReference>
<dbReference type="GO" id="GO:0042998">
    <property type="term" value="P:positive regulation of Golgi to plasma membrane protein transport"/>
    <property type="evidence" value="ECO:0007669"/>
    <property type="project" value="InterPro"/>
</dbReference>
<keyword evidence="6" id="KW-1185">Reference proteome</keyword>
<feature type="transmembrane region" description="Helical" evidence="2">
    <location>
        <begin position="298"/>
        <end position="321"/>
    </location>
</feature>
<name>A0A9D3N5L7_9TELE</name>
<keyword evidence="2" id="KW-0812">Transmembrane</keyword>
<organism evidence="5 6">
    <name type="scientific">Hemibagrus wyckioides</name>
    <dbReference type="NCBI Taxonomy" id="337641"/>
    <lineage>
        <taxon>Eukaryota</taxon>
        <taxon>Metazoa</taxon>
        <taxon>Chordata</taxon>
        <taxon>Craniata</taxon>
        <taxon>Vertebrata</taxon>
        <taxon>Euteleostomi</taxon>
        <taxon>Actinopterygii</taxon>
        <taxon>Neopterygii</taxon>
        <taxon>Teleostei</taxon>
        <taxon>Ostariophysi</taxon>
        <taxon>Siluriformes</taxon>
        <taxon>Bagridae</taxon>
        <taxon>Hemibagrus</taxon>
    </lineage>
</organism>
<dbReference type="OrthoDB" id="9894200at2759"/>
<protein>
    <recommendedName>
        <fullName evidence="7">Consortin C-terminal domain-containing protein</fullName>
    </recommendedName>
</protein>
<feature type="region of interest" description="Disordered" evidence="1">
    <location>
        <begin position="1"/>
        <end position="22"/>
    </location>
</feature>
<dbReference type="PANTHER" id="PTHR28581:SF1">
    <property type="entry name" value="CONSORTIN"/>
    <property type="match status" value="1"/>
</dbReference>
<keyword evidence="2" id="KW-0472">Membrane</keyword>
<evidence type="ECO:0000313" key="5">
    <source>
        <dbReference type="EMBL" id="KAG7316793.1"/>
    </source>
</evidence>